<dbReference type="PANTHER" id="PTHR33434:SF3">
    <property type="entry name" value="DEGV DOMAIN-CONTAINING PROTEIN YITS"/>
    <property type="match status" value="1"/>
</dbReference>
<keyword evidence="4" id="KW-1185">Reference proteome</keyword>
<accession>A0A1M4VNZ5</accession>
<gene>
    <name evidence="3" type="ORF">SAMN02745249_00980</name>
</gene>
<dbReference type="Pfam" id="PF02645">
    <property type="entry name" value="DegV"/>
    <property type="match status" value="1"/>
</dbReference>
<sequence length="292" mass="32789">MYQIVTDSCCDLPYTILEKEGIDFVSMEIILNDEVFLDDGGKTFDMEEFYKQLKNGALPSTSQVNVSKYVDFFIPYVKENIPVLYLCFSSGLSGSYQSALLAVETIKEEYPEAEIYVLDTLSASAGQGLMVLDAIQNQKEGLSFEENIDWLEREKMNYQHWCTVDDLNHLYHGGRITRGAAAVGELLSVKPIITMNEEGKLVVHQKVRARKKSLRYIADKTIQSLKLVENPEKQIVMVTHASDLEAAETVKALILDEVQPKEVLILNLGPTISSHTGYGCVVTFVRGKEGFR</sequence>
<comment type="function">
    <text evidence="1">May bind long-chain fatty acids, such as palmitate, and may play a role in lipid transport or fatty acid metabolism.</text>
</comment>
<dbReference type="SUPFAM" id="SSF82549">
    <property type="entry name" value="DAK1/DegV-like"/>
    <property type="match status" value="1"/>
</dbReference>
<protein>
    <submittedName>
        <fullName evidence="3">EDD domain protein, DegV family</fullName>
    </submittedName>
</protein>
<dbReference type="PANTHER" id="PTHR33434">
    <property type="entry name" value="DEGV DOMAIN-CONTAINING PROTEIN DR_1986-RELATED"/>
    <property type="match status" value="1"/>
</dbReference>
<dbReference type="RefSeq" id="WP_073297189.1">
    <property type="nucleotide sequence ID" value="NZ_FQUF01000012.1"/>
</dbReference>
<proteinExistence type="predicted"/>
<name>A0A1M4VNZ5_9LACT</name>
<dbReference type="GO" id="GO:0008289">
    <property type="term" value="F:lipid binding"/>
    <property type="evidence" value="ECO:0007669"/>
    <property type="project" value="UniProtKB-KW"/>
</dbReference>
<reference evidence="4" key="1">
    <citation type="submission" date="2016-11" db="EMBL/GenBank/DDBJ databases">
        <authorList>
            <person name="Varghese N."/>
            <person name="Submissions S."/>
        </authorList>
    </citation>
    <scope>NUCLEOTIDE SEQUENCE [LARGE SCALE GENOMIC DNA]</scope>
    <source>
        <strain evidence="4">DSM 15692</strain>
    </source>
</reference>
<organism evidence="3 4">
    <name type="scientific">Atopostipes suicloacalis DSM 15692</name>
    <dbReference type="NCBI Taxonomy" id="1121025"/>
    <lineage>
        <taxon>Bacteria</taxon>
        <taxon>Bacillati</taxon>
        <taxon>Bacillota</taxon>
        <taxon>Bacilli</taxon>
        <taxon>Lactobacillales</taxon>
        <taxon>Carnobacteriaceae</taxon>
        <taxon>Atopostipes</taxon>
    </lineage>
</organism>
<dbReference type="AlphaFoldDB" id="A0A1M4VNZ5"/>
<dbReference type="EMBL" id="FQUF01000012">
    <property type="protein sequence ID" value="SHE70766.1"/>
    <property type="molecule type" value="Genomic_DNA"/>
</dbReference>
<dbReference type="InterPro" id="IPR050270">
    <property type="entry name" value="DegV_domain_contain"/>
</dbReference>
<dbReference type="NCBIfam" id="TIGR00762">
    <property type="entry name" value="DegV"/>
    <property type="match status" value="1"/>
</dbReference>
<dbReference type="Gene3D" id="3.40.50.10440">
    <property type="entry name" value="Dihydroxyacetone kinase, domain 1"/>
    <property type="match status" value="1"/>
</dbReference>
<dbReference type="InterPro" id="IPR043168">
    <property type="entry name" value="DegV_C"/>
</dbReference>
<evidence type="ECO:0000256" key="1">
    <source>
        <dbReference type="ARBA" id="ARBA00003238"/>
    </source>
</evidence>
<dbReference type="Proteomes" id="UP000184128">
    <property type="component" value="Unassembled WGS sequence"/>
</dbReference>
<evidence type="ECO:0000256" key="2">
    <source>
        <dbReference type="ARBA" id="ARBA00023121"/>
    </source>
</evidence>
<dbReference type="Gene3D" id="3.30.1180.10">
    <property type="match status" value="1"/>
</dbReference>
<dbReference type="OrthoDB" id="9780660at2"/>
<keyword evidence="2" id="KW-0446">Lipid-binding</keyword>
<dbReference type="Gene3D" id="2.20.28.50">
    <property type="entry name" value="degv family protein"/>
    <property type="match status" value="1"/>
</dbReference>
<evidence type="ECO:0000313" key="3">
    <source>
        <dbReference type="EMBL" id="SHE70766.1"/>
    </source>
</evidence>
<dbReference type="STRING" id="1121025.SAMN02745249_00980"/>
<dbReference type="PROSITE" id="PS51482">
    <property type="entry name" value="DEGV"/>
    <property type="match status" value="1"/>
</dbReference>
<dbReference type="InterPro" id="IPR003797">
    <property type="entry name" value="DegV"/>
</dbReference>
<evidence type="ECO:0000313" key="4">
    <source>
        <dbReference type="Proteomes" id="UP000184128"/>
    </source>
</evidence>